<gene>
    <name evidence="2" type="primary">crtY</name>
    <name evidence="2" type="ORF">ACFSKQ_12880</name>
</gene>
<dbReference type="PROSITE" id="PS51257">
    <property type="entry name" value="PROKAR_LIPOPROTEIN"/>
    <property type="match status" value="1"/>
</dbReference>
<protein>
    <submittedName>
        <fullName evidence="2">Lycopene beta-cyclase CrtY</fullName>
        <ecNumber evidence="2">5.5.1.19</ecNumber>
    </submittedName>
</protein>
<dbReference type="RefSeq" id="WP_209737018.1">
    <property type="nucleotide sequence ID" value="NZ_CP072611.1"/>
</dbReference>
<dbReference type="Gene3D" id="3.50.50.60">
    <property type="entry name" value="FAD/NAD(P)-binding domain"/>
    <property type="match status" value="1"/>
</dbReference>
<dbReference type="Proteomes" id="UP001597371">
    <property type="component" value="Unassembled WGS sequence"/>
</dbReference>
<dbReference type="NCBIfam" id="TIGR01789">
    <property type="entry name" value="lycopene_cycl"/>
    <property type="match status" value="1"/>
</dbReference>
<dbReference type="Pfam" id="PF05834">
    <property type="entry name" value="Lycopene_cycl"/>
    <property type="match status" value="1"/>
</dbReference>
<dbReference type="InterPro" id="IPR036188">
    <property type="entry name" value="FAD/NAD-bd_sf"/>
</dbReference>
<keyword evidence="3" id="KW-1185">Reference proteome</keyword>
<dbReference type="EC" id="5.5.1.19" evidence="2"/>
<reference evidence="3" key="1">
    <citation type="journal article" date="2019" name="Int. J. Syst. Evol. Microbiol.">
        <title>The Global Catalogue of Microorganisms (GCM) 10K type strain sequencing project: providing services to taxonomists for standard genome sequencing and annotation.</title>
        <authorList>
            <consortium name="The Broad Institute Genomics Platform"/>
            <consortium name="The Broad Institute Genome Sequencing Center for Infectious Disease"/>
            <person name="Wu L."/>
            <person name="Ma J."/>
        </authorList>
    </citation>
    <scope>NUCLEOTIDE SEQUENCE [LARGE SCALE GENOMIC DNA]</scope>
    <source>
        <strain evidence="3">ZS-35-S2</strain>
    </source>
</reference>
<dbReference type="InterPro" id="IPR008461">
    <property type="entry name" value="CrtY"/>
</dbReference>
<dbReference type="EMBL" id="JBHUIJ010000016">
    <property type="protein sequence ID" value="MFD2238345.1"/>
    <property type="molecule type" value="Genomic_DNA"/>
</dbReference>
<dbReference type="GO" id="GO:0016853">
    <property type="term" value="F:isomerase activity"/>
    <property type="evidence" value="ECO:0007669"/>
    <property type="project" value="UniProtKB-KW"/>
</dbReference>
<evidence type="ECO:0000313" key="3">
    <source>
        <dbReference type="Proteomes" id="UP001597371"/>
    </source>
</evidence>
<dbReference type="InterPro" id="IPR010108">
    <property type="entry name" value="Lycopene_cyclase_b/e"/>
</dbReference>
<evidence type="ECO:0000313" key="2">
    <source>
        <dbReference type="EMBL" id="MFD2238345.1"/>
    </source>
</evidence>
<evidence type="ECO:0000256" key="1">
    <source>
        <dbReference type="ARBA" id="ARBA00006599"/>
    </source>
</evidence>
<name>A0ABW5CPV5_9HYPH</name>
<comment type="caution">
    <text evidence="2">The sequence shown here is derived from an EMBL/GenBank/DDBJ whole genome shotgun (WGS) entry which is preliminary data.</text>
</comment>
<comment type="similarity">
    <text evidence="1">Belongs to the lycopene cyclase family.</text>
</comment>
<proteinExistence type="inferred from homology"/>
<accession>A0ABW5CPV5</accession>
<keyword evidence="2" id="KW-0413">Isomerase</keyword>
<dbReference type="SUPFAM" id="SSF51905">
    <property type="entry name" value="FAD/NAD(P)-binding domain"/>
    <property type="match status" value="1"/>
</dbReference>
<dbReference type="NCBIfam" id="TIGR01790">
    <property type="entry name" value="carotene-cycl"/>
    <property type="match status" value="1"/>
</dbReference>
<organism evidence="2 3">
    <name type="scientific">Aureimonas populi</name>
    <dbReference type="NCBI Taxonomy" id="1701758"/>
    <lineage>
        <taxon>Bacteria</taxon>
        <taxon>Pseudomonadati</taxon>
        <taxon>Pseudomonadota</taxon>
        <taxon>Alphaproteobacteria</taxon>
        <taxon>Hyphomicrobiales</taxon>
        <taxon>Aurantimonadaceae</taxon>
        <taxon>Aureimonas</taxon>
    </lineage>
</organism>
<sequence>MNRPDLVIVGAGLSGGLLACRLAALRPQVKLLVLEAGERPGGAHTWSFHAGDVDARQREWLAPFVASSWPGYEVRFPARRRRIETGYATAPSGRFAKIVERALGARLVAGAPVARLMPGAVEMADGARIEAGAVIDARGPRETPHLRLGFQKFLGQEVEFERPHGLGRPVVMDATVSQTEGYRFVYCLPFSPTRMLIEDTYYADGAALDRQTLRGHVAAYAKAAGWGGFQVVREEDGVLPIALGGDIEAHLASLAGVPTIGLAAALFHPTTGYSLPDAVRTADLVAGLPDLSPRALNEALTRHARGLWRERAYFRVLNRLLFLAGEPSERYRILQHFHRLPAPLIARFYAGRLTAFDKARILIGKPPVSVRGALAVLSKGSS</sequence>